<evidence type="ECO:0000313" key="2">
    <source>
        <dbReference type="EMBL" id="KAK9108010.1"/>
    </source>
</evidence>
<evidence type="ECO:0000256" key="1">
    <source>
        <dbReference type="SAM" id="MobiDB-lite"/>
    </source>
</evidence>
<dbReference type="AlphaFoldDB" id="A0AAP0FA07"/>
<organism evidence="2 3">
    <name type="scientific">Stephania yunnanensis</name>
    <dbReference type="NCBI Taxonomy" id="152371"/>
    <lineage>
        <taxon>Eukaryota</taxon>
        <taxon>Viridiplantae</taxon>
        <taxon>Streptophyta</taxon>
        <taxon>Embryophyta</taxon>
        <taxon>Tracheophyta</taxon>
        <taxon>Spermatophyta</taxon>
        <taxon>Magnoliopsida</taxon>
        <taxon>Ranunculales</taxon>
        <taxon>Menispermaceae</taxon>
        <taxon>Menispermoideae</taxon>
        <taxon>Cissampelideae</taxon>
        <taxon>Stephania</taxon>
    </lineage>
</organism>
<name>A0AAP0FA07_9MAGN</name>
<protein>
    <submittedName>
        <fullName evidence="2">Uncharacterized protein</fullName>
    </submittedName>
</protein>
<feature type="region of interest" description="Disordered" evidence="1">
    <location>
        <begin position="28"/>
        <end position="63"/>
    </location>
</feature>
<comment type="caution">
    <text evidence="2">The sequence shown here is derived from an EMBL/GenBank/DDBJ whole genome shotgun (WGS) entry which is preliminary data.</text>
</comment>
<reference evidence="2 3" key="1">
    <citation type="submission" date="2024-01" db="EMBL/GenBank/DDBJ databases">
        <title>Genome assemblies of Stephania.</title>
        <authorList>
            <person name="Yang L."/>
        </authorList>
    </citation>
    <scope>NUCLEOTIDE SEQUENCE [LARGE SCALE GENOMIC DNA]</scope>
    <source>
        <strain evidence="2">YNDBR</strain>
        <tissue evidence="2">Leaf</tissue>
    </source>
</reference>
<proteinExistence type="predicted"/>
<keyword evidence="3" id="KW-1185">Reference proteome</keyword>
<gene>
    <name evidence="2" type="ORF">Syun_024021</name>
</gene>
<dbReference type="EMBL" id="JBBNAF010000010">
    <property type="protein sequence ID" value="KAK9108010.1"/>
    <property type="molecule type" value="Genomic_DNA"/>
</dbReference>
<dbReference type="Proteomes" id="UP001420932">
    <property type="component" value="Unassembled WGS sequence"/>
</dbReference>
<sequence>MDTNKGLSGIKAVLSNADKMRIETRGFLPYPDTRSSKFPRHRVQTRPPTHVDIFKPPPWVPHR</sequence>
<evidence type="ECO:0000313" key="3">
    <source>
        <dbReference type="Proteomes" id="UP001420932"/>
    </source>
</evidence>
<accession>A0AAP0FA07</accession>